<protein>
    <submittedName>
        <fullName evidence="1">Nucleotidyltransferase</fullName>
    </submittedName>
</protein>
<dbReference type="SUPFAM" id="SSF81301">
    <property type="entry name" value="Nucleotidyltransferase"/>
    <property type="match status" value="1"/>
</dbReference>
<gene>
    <name evidence="1" type="ORF">HA332_12065</name>
</gene>
<keyword evidence="1" id="KW-0808">Transferase</keyword>
<dbReference type="EMBL" id="DUJO01000051">
    <property type="protein sequence ID" value="HII75071.1"/>
    <property type="molecule type" value="Genomic_DNA"/>
</dbReference>
<evidence type="ECO:0000313" key="2">
    <source>
        <dbReference type="Proteomes" id="UP000646844"/>
    </source>
</evidence>
<dbReference type="GO" id="GO:0016740">
    <property type="term" value="F:transferase activity"/>
    <property type="evidence" value="ECO:0007669"/>
    <property type="project" value="UniProtKB-KW"/>
</dbReference>
<reference evidence="1" key="1">
    <citation type="journal article" date="2020" name="bioRxiv">
        <title>A rank-normalized archaeal taxonomy based on genome phylogeny resolves widespread incomplete and uneven classifications.</title>
        <authorList>
            <person name="Rinke C."/>
            <person name="Chuvochina M."/>
            <person name="Mussig A.J."/>
            <person name="Chaumeil P.-A."/>
            <person name="Waite D.W."/>
            <person name="Whitman W.B."/>
            <person name="Parks D.H."/>
            <person name="Hugenholtz P."/>
        </authorList>
    </citation>
    <scope>NUCLEOTIDE SEQUENCE</scope>
    <source>
        <strain evidence="1">UBA8838</strain>
    </source>
</reference>
<name>A0A832THU0_9CREN</name>
<comment type="caution">
    <text evidence="1">The sequence shown here is derived from an EMBL/GenBank/DDBJ whole genome shotgun (WGS) entry which is preliminary data.</text>
</comment>
<dbReference type="AlphaFoldDB" id="A0A832THU0"/>
<dbReference type="InterPro" id="IPR043519">
    <property type="entry name" value="NT_sf"/>
</dbReference>
<dbReference type="OMA" id="DHYYLRL"/>
<proteinExistence type="predicted"/>
<evidence type="ECO:0000313" key="1">
    <source>
        <dbReference type="EMBL" id="HII75071.1"/>
    </source>
</evidence>
<accession>A0A832THU0</accession>
<dbReference type="Proteomes" id="UP000646844">
    <property type="component" value="Unassembled WGS sequence"/>
</dbReference>
<sequence>MGRDYFLDKDLIISKDNSIYVVYSNINTFGYIYAYLKYIYTGKGIWKGYERVLRYYGVHNLLKVNQEYIYEPCYDVSFPILRKSMIVKHLKPEEKMRKIIRKSENKLESLALEIYDYVNIKNIGITGSLLAGISHENSDIDFVIYGIKDTIDFLESFQGFDEDKDWISETIKNYDISLNLAKDLYDRRVRGMYKGIKYSFLFVNDKVEKYCNIVCKRIGEGEIIANIDDKFNSLFYPSVVTLSNVSIIKGSFAPQLLVSYEGIYSMLLYKSNRVYVKGMLMRCEDGEVKMIIGDRDVKGYIRRIL</sequence>
<organism evidence="1 2">
    <name type="scientific">Sulfurisphaera tokodaii</name>
    <dbReference type="NCBI Taxonomy" id="111955"/>
    <lineage>
        <taxon>Archaea</taxon>
        <taxon>Thermoproteota</taxon>
        <taxon>Thermoprotei</taxon>
        <taxon>Sulfolobales</taxon>
        <taxon>Sulfolobaceae</taxon>
        <taxon>Sulfurisphaera</taxon>
    </lineage>
</organism>
<dbReference type="GeneID" id="1458158"/>
<dbReference type="RefSeq" id="WP_010978210.1">
    <property type="nucleotide sequence ID" value="NZ_BAABQO010000002.1"/>
</dbReference>